<evidence type="ECO:0000313" key="1">
    <source>
        <dbReference type="EMBL" id="KAJ9109211.1"/>
    </source>
</evidence>
<comment type="caution">
    <text evidence="1">The sequence shown here is derived from an EMBL/GenBank/DDBJ whole genome shotgun (WGS) entry which is preliminary data.</text>
</comment>
<dbReference type="Proteomes" id="UP001227268">
    <property type="component" value="Unassembled WGS sequence"/>
</dbReference>
<reference evidence="1" key="1">
    <citation type="submission" date="2023-04" db="EMBL/GenBank/DDBJ databases">
        <title>Draft Genome sequencing of Naganishia species isolated from polar environments using Oxford Nanopore Technology.</title>
        <authorList>
            <person name="Leo P."/>
            <person name="Venkateswaran K."/>
        </authorList>
    </citation>
    <scope>NUCLEOTIDE SEQUENCE</scope>
    <source>
        <strain evidence="1">MNA-CCFEE 5423</strain>
    </source>
</reference>
<gene>
    <name evidence="1" type="ORF">QFC21_000540</name>
</gene>
<keyword evidence="2" id="KW-1185">Reference proteome</keyword>
<proteinExistence type="predicted"/>
<dbReference type="EMBL" id="JASBWT010000001">
    <property type="protein sequence ID" value="KAJ9109211.1"/>
    <property type="molecule type" value="Genomic_DNA"/>
</dbReference>
<organism evidence="1 2">
    <name type="scientific">Naganishia friedmannii</name>
    <dbReference type="NCBI Taxonomy" id="89922"/>
    <lineage>
        <taxon>Eukaryota</taxon>
        <taxon>Fungi</taxon>
        <taxon>Dikarya</taxon>
        <taxon>Basidiomycota</taxon>
        <taxon>Agaricomycotina</taxon>
        <taxon>Tremellomycetes</taxon>
        <taxon>Filobasidiales</taxon>
        <taxon>Filobasidiaceae</taxon>
        <taxon>Naganishia</taxon>
    </lineage>
</organism>
<evidence type="ECO:0000313" key="2">
    <source>
        <dbReference type="Proteomes" id="UP001227268"/>
    </source>
</evidence>
<protein>
    <submittedName>
        <fullName evidence="1">Uncharacterized protein</fullName>
    </submittedName>
</protein>
<sequence>MIPLLAYGTAIMKPSDNDVFEKDISKEVNLALSEAHFRHLDCAEGYTNELSVGSALRDSRFKRKHIFVATKCELGLSETWTLMEELQREGKTKSLGVSNCRIDDIEEILKNSKITPVVNQIEIQPYVFDTAKPIIDYCHSKGIAIAGYATLAPLTHFPGGPVCPVIKKRIAEELNATEDQVLLKWAHQVTYGGVVVVSSRKKVRMQGFTKALTEMKNLAESQIKAISEAGLKKHQRAYGTRMDEGPSL</sequence>
<accession>A0ACC2WEC6</accession>
<name>A0ACC2WEC6_9TREE</name>